<dbReference type="InterPro" id="IPR003646">
    <property type="entry name" value="SH3-like_bac-type"/>
</dbReference>
<evidence type="ECO:0000313" key="3">
    <source>
        <dbReference type="EMBL" id="SFI84022.1"/>
    </source>
</evidence>
<dbReference type="OrthoDB" id="695178at2"/>
<organism evidence="3 4">
    <name type="scientific">Myroides guanonis</name>
    <dbReference type="NCBI Taxonomy" id="1150112"/>
    <lineage>
        <taxon>Bacteria</taxon>
        <taxon>Pseudomonadati</taxon>
        <taxon>Bacteroidota</taxon>
        <taxon>Flavobacteriia</taxon>
        <taxon>Flavobacteriales</taxon>
        <taxon>Flavobacteriaceae</taxon>
        <taxon>Myroides</taxon>
    </lineage>
</organism>
<dbReference type="Gene3D" id="2.30.30.40">
    <property type="entry name" value="SH3 Domains"/>
    <property type="match status" value="1"/>
</dbReference>
<feature type="domain" description="SH3b" evidence="2">
    <location>
        <begin position="31"/>
        <end position="79"/>
    </location>
</feature>
<evidence type="ECO:0000313" key="4">
    <source>
        <dbReference type="Proteomes" id="UP000243887"/>
    </source>
</evidence>
<name>A0A1I3LGY7_9FLAO</name>
<dbReference type="Pfam" id="PF08239">
    <property type="entry name" value="SH3_3"/>
    <property type="match status" value="1"/>
</dbReference>
<sequence>MKVLYTILASIAFSLTAIAQEHFFVISPKLVYEKPNSKSLEKGVLLRGAKVDVLNNHKDKWYEVTLDNGTKGFITKDYLGDALFGQDEYISSPAPIIDIDDYYGSPHLFITKSKVAVYKEPTKESTTIGKLFNGTPIALTYYPFEQNEWVNIGSFKDESHAFVEQYTLGKRPVFKELVKKYNQSEFYEDKLKFSNEMLELSWQNSLEDQKTALEYAIKTAKIKKDINSEKYYSTLLKYVEGALNPVKVEDAESFFKVDQTGFVLNGVLEPIKGFTKSDIEITLGKRIKLLSFYNECTAEEGDIYRLYTLGTVGFNDSQRTTKIYELDITDKTAFRFHKYLFTSKTSMEGFVNVTKGYLSYYDFENNIFKVQTEMGGYDFYFTNNKLVKVVFYYYC</sequence>
<proteinExistence type="predicted"/>
<dbReference type="Proteomes" id="UP000243887">
    <property type="component" value="Unassembled WGS sequence"/>
</dbReference>
<accession>A0A1I3LGY7</accession>
<dbReference type="AlphaFoldDB" id="A0A1I3LGY7"/>
<dbReference type="STRING" id="1150112.SAMN04487893_101329"/>
<evidence type="ECO:0000256" key="1">
    <source>
        <dbReference type="SAM" id="SignalP"/>
    </source>
</evidence>
<protein>
    <submittedName>
        <fullName evidence="3">SH3 domain-containing protein</fullName>
    </submittedName>
</protein>
<feature type="chain" id="PRO_5017263212" evidence="1">
    <location>
        <begin position="20"/>
        <end position="395"/>
    </location>
</feature>
<evidence type="ECO:0000259" key="2">
    <source>
        <dbReference type="Pfam" id="PF08239"/>
    </source>
</evidence>
<keyword evidence="4" id="KW-1185">Reference proteome</keyword>
<dbReference type="RefSeq" id="WP_143077697.1">
    <property type="nucleotide sequence ID" value="NZ_FORU01000001.1"/>
</dbReference>
<keyword evidence="1" id="KW-0732">Signal</keyword>
<feature type="signal peptide" evidence="1">
    <location>
        <begin position="1"/>
        <end position="19"/>
    </location>
</feature>
<reference evidence="4" key="1">
    <citation type="submission" date="2016-10" db="EMBL/GenBank/DDBJ databases">
        <authorList>
            <person name="Varghese N."/>
            <person name="Submissions S."/>
        </authorList>
    </citation>
    <scope>NUCLEOTIDE SEQUENCE [LARGE SCALE GENOMIC DNA]</scope>
    <source>
        <strain evidence="4">DSM 26542</strain>
    </source>
</reference>
<gene>
    <name evidence="3" type="ORF">SAMN04487893_101329</name>
</gene>
<dbReference type="EMBL" id="FORU01000001">
    <property type="protein sequence ID" value="SFI84022.1"/>
    <property type="molecule type" value="Genomic_DNA"/>
</dbReference>